<evidence type="ECO:0000313" key="2">
    <source>
        <dbReference type="Proteomes" id="UP001220217"/>
    </source>
</evidence>
<accession>A0ABD7X4U4</accession>
<reference evidence="1 2" key="1">
    <citation type="submission" date="2023-02" db="EMBL/GenBank/DDBJ databases">
        <title>Complete genome sequence of Priestia aryabhattai G5MAi6, a methanol-tolerant strain isolated from tap water in Hong Kong.</title>
        <authorList>
            <person name="Leung K.M."/>
            <person name="Lai G.K.K."/>
            <person name="Griffin S.D.J."/>
        </authorList>
    </citation>
    <scope>NUCLEOTIDE SEQUENCE [LARGE SCALE GENOMIC DNA]</scope>
    <source>
        <strain evidence="1 2">G5MAi6</strain>
        <plasmid evidence="1 2">pG5MAi6_2</plasmid>
    </source>
</reference>
<proteinExistence type="predicted"/>
<geneLocation type="plasmid" evidence="1 2">
    <name>pG5MAi6_2</name>
</geneLocation>
<dbReference type="AlphaFoldDB" id="A0ABD7X4U4"/>
<name>A0ABD7X4U4_PRIAR</name>
<organism evidence="1 2">
    <name type="scientific">Priestia aryabhattai</name>
    <name type="common">Bacillus aryabhattai</name>
    <dbReference type="NCBI Taxonomy" id="412384"/>
    <lineage>
        <taxon>Bacteria</taxon>
        <taxon>Bacillati</taxon>
        <taxon>Bacillota</taxon>
        <taxon>Bacilli</taxon>
        <taxon>Bacillales</taxon>
        <taxon>Bacillaceae</taxon>
        <taxon>Priestia</taxon>
    </lineage>
</organism>
<evidence type="ECO:0000313" key="1">
    <source>
        <dbReference type="EMBL" id="WEA47262.1"/>
    </source>
</evidence>
<gene>
    <name evidence="1" type="ORF">PWO00_28175</name>
</gene>
<dbReference type="Proteomes" id="UP001220217">
    <property type="component" value="Plasmid pG5MAi6_2"/>
</dbReference>
<protein>
    <submittedName>
        <fullName evidence="1">Uncharacterized protein</fullName>
    </submittedName>
</protein>
<keyword evidence="1" id="KW-0614">Plasmid</keyword>
<dbReference type="EMBL" id="CP118720">
    <property type="protein sequence ID" value="WEA47262.1"/>
    <property type="molecule type" value="Genomic_DNA"/>
</dbReference>
<sequence>MFRNTLSKTLADHIGTRVFIFLDDLPYEGIISAVSGSLLTILQTSGYGVTISVNISIPSINFVRFAPTV</sequence>
<dbReference type="RefSeq" id="WP_275037763.1">
    <property type="nucleotide sequence ID" value="NZ_CP118720.1"/>
</dbReference>